<dbReference type="Gene3D" id="1.10.400.10">
    <property type="entry name" value="GI Alpha 1, domain 2-like"/>
    <property type="match status" value="1"/>
</dbReference>
<evidence type="ECO:0000313" key="9">
    <source>
        <dbReference type="Proteomes" id="UP000193560"/>
    </source>
</evidence>
<dbReference type="GO" id="GO:0005737">
    <property type="term" value="C:cytoplasm"/>
    <property type="evidence" value="ECO:0007669"/>
    <property type="project" value="TreeGrafter"/>
</dbReference>
<keyword evidence="9" id="KW-1185">Reference proteome</keyword>
<dbReference type="PANTHER" id="PTHR10218">
    <property type="entry name" value="GTP-BINDING PROTEIN ALPHA SUBUNIT"/>
    <property type="match status" value="1"/>
</dbReference>
<feature type="binding site" evidence="7">
    <location>
        <position position="129"/>
    </location>
    <ligand>
        <name>Mg(2+)</name>
        <dbReference type="ChEBI" id="CHEBI:18420"/>
    </ligand>
</feature>
<organism evidence="8 9">
    <name type="scientific">Absidia repens</name>
    <dbReference type="NCBI Taxonomy" id="90262"/>
    <lineage>
        <taxon>Eukaryota</taxon>
        <taxon>Fungi</taxon>
        <taxon>Fungi incertae sedis</taxon>
        <taxon>Mucoromycota</taxon>
        <taxon>Mucoromycotina</taxon>
        <taxon>Mucoromycetes</taxon>
        <taxon>Mucorales</taxon>
        <taxon>Cunninghamellaceae</taxon>
        <taxon>Absidia</taxon>
    </lineage>
</organism>
<evidence type="ECO:0000313" key="8">
    <source>
        <dbReference type="EMBL" id="ORZ10395.1"/>
    </source>
</evidence>
<dbReference type="GO" id="GO:0001664">
    <property type="term" value="F:G protein-coupled receptor binding"/>
    <property type="evidence" value="ECO:0007669"/>
    <property type="project" value="InterPro"/>
</dbReference>
<evidence type="ECO:0000256" key="1">
    <source>
        <dbReference type="ARBA" id="ARBA00007976"/>
    </source>
</evidence>
<dbReference type="GO" id="GO:0005834">
    <property type="term" value="C:heterotrimeric G-protein complex"/>
    <property type="evidence" value="ECO:0007669"/>
    <property type="project" value="InterPro"/>
</dbReference>
<feature type="binding site" evidence="6">
    <location>
        <begin position="217"/>
        <end position="220"/>
    </location>
    <ligand>
        <name>GTP</name>
        <dbReference type="ChEBI" id="CHEBI:37565"/>
    </ligand>
</feature>
<feature type="binding site" evidence="6">
    <location>
        <begin position="148"/>
        <end position="152"/>
    </location>
    <ligand>
        <name>GTP</name>
        <dbReference type="ChEBI" id="CHEBI:37565"/>
    </ligand>
</feature>
<dbReference type="GO" id="GO:0031683">
    <property type="term" value="F:G-protein beta/gamma-subunit complex binding"/>
    <property type="evidence" value="ECO:0007669"/>
    <property type="project" value="InterPro"/>
</dbReference>
<gene>
    <name evidence="8" type="ORF">BCR42DRAFT_108659</name>
</gene>
<dbReference type="SUPFAM" id="SSF47895">
    <property type="entry name" value="Transducin (alpha subunit), insertion domain"/>
    <property type="match status" value="1"/>
</dbReference>
<dbReference type="PROSITE" id="PS51882">
    <property type="entry name" value="G_ALPHA"/>
    <property type="match status" value="1"/>
</dbReference>
<keyword evidence="5" id="KW-0807">Transducer</keyword>
<dbReference type="CDD" id="cd00066">
    <property type="entry name" value="G-alpha"/>
    <property type="match status" value="1"/>
</dbReference>
<evidence type="ECO:0000256" key="2">
    <source>
        <dbReference type="ARBA" id="ARBA00022723"/>
    </source>
</evidence>
<dbReference type="Proteomes" id="UP000193560">
    <property type="component" value="Unassembled WGS sequence"/>
</dbReference>
<feature type="binding site" evidence="6">
    <location>
        <position position="274"/>
    </location>
    <ligand>
        <name>GTP</name>
        <dbReference type="ChEBI" id="CHEBI:37565"/>
    </ligand>
</feature>
<keyword evidence="4 6" id="KW-0342">GTP-binding</keyword>
<dbReference type="SUPFAM" id="SSF52540">
    <property type="entry name" value="P-loop containing nucleoside triphosphate hydrolases"/>
    <property type="match status" value="1"/>
</dbReference>
<keyword evidence="3 6" id="KW-0547">Nucleotide-binding</keyword>
<dbReference type="SMART" id="SM00275">
    <property type="entry name" value="G_alpha"/>
    <property type="match status" value="1"/>
</dbReference>
<dbReference type="GO" id="GO:0003924">
    <property type="term" value="F:GTPase activity"/>
    <property type="evidence" value="ECO:0007669"/>
    <property type="project" value="InterPro"/>
</dbReference>
<dbReference type="OrthoDB" id="5817230at2759"/>
<dbReference type="InterPro" id="IPR002975">
    <property type="entry name" value="Fungi_Gprotein_alpha"/>
</dbReference>
<evidence type="ECO:0000256" key="6">
    <source>
        <dbReference type="PIRSR" id="PIRSR601019-1"/>
    </source>
</evidence>
<reference evidence="8 9" key="1">
    <citation type="submission" date="2016-07" db="EMBL/GenBank/DDBJ databases">
        <title>Pervasive Adenine N6-methylation of Active Genes in Fungi.</title>
        <authorList>
            <consortium name="DOE Joint Genome Institute"/>
            <person name="Mondo S.J."/>
            <person name="Dannebaum R.O."/>
            <person name="Kuo R.C."/>
            <person name="Labutti K."/>
            <person name="Haridas S."/>
            <person name="Kuo A."/>
            <person name="Salamov A."/>
            <person name="Ahrendt S.R."/>
            <person name="Lipzen A."/>
            <person name="Sullivan W."/>
            <person name="Andreopoulos W.B."/>
            <person name="Clum A."/>
            <person name="Lindquist E."/>
            <person name="Daum C."/>
            <person name="Ramamoorthy G.K."/>
            <person name="Gryganskyi A."/>
            <person name="Culley D."/>
            <person name="Magnuson J.K."/>
            <person name="James T.Y."/>
            <person name="O'Malley M.A."/>
            <person name="Stajich J.E."/>
            <person name="Spatafora J.W."/>
            <person name="Visel A."/>
            <person name="Grigoriev I.V."/>
        </authorList>
    </citation>
    <scope>NUCLEOTIDE SEQUENCE [LARGE SCALE GENOMIC DNA]</scope>
    <source>
        <strain evidence="8 9">NRRL 1336</strain>
    </source>
</reference>
<evidence type="ECO:0000256" key="7">
    <source>
        <dbReference type="PIRSR" id="PIRSR601019-2"/>
    </source>
</evidence>
<comment type="caution">
    <text evidence="8">The sequence shown here is derived from an EMBL/GenBank/DDBJ whole genome shotgun (WGS) entry which is preliminary data.</text>
</comment>
<evidence type="ECO:0000256" key="4">
    <source>
        <dbReference type="ARBA" id="ARBA00023134"/>
    </source>
</evidence>
<dbReference type="InterPro" id="IPR027417">
    <property type="entry name" value="P-loop_NTPase"/>
</dbReference>
<dbReference type="GO" id="GO:0007186">
    <property type="term" value="P:G protein-coupled receptor signaling pathway"/>
    <property type="evidence" value="ECO:0007669"/>
    <property type="project" value="InterPro"/>
</dbReference>
<dbReference type="GO" id="GO:0046872">
    <property type="term" value="F:metal ion binding"/>
    <property type="evidence" value="ECO:0007669"/>
    <property type="project" value="UniProtKB-KW"/>
</dbReference>
<dbReference type="AlphaFoldDB" id="A0A1X2I6B0"/>
<keyword evidence="7" id="KW-0460">Magnesium</keyword>
<accession>A0A1X2I6B0</accession>
<dbReference type="EMBL" id="MCGE01000024">
    <property type="protein sequence ID" value="ORZ10395.1"/>
    <property type="molecule type" value="Genomic_DNA"/>
</dbReference>
<dbReference type="Pfam" id="PF00503">
    <property type="entry name" value="G-alpha"/>
    <property type="match status" value="1"/>
</dbReference>
<dbReference type="PANTHER" id="PTHR10218:SF242">
    <property type="entry name" value="GUANINE NUCLEOTIDE-BINDING PROTEIN ALPHA-1 SUBUNIT"/>
    <property type="match status" value="1"/>
</dbReference>
<dbReference type="FunFam" id="3.40.50.300:FF:000051">
    <property type="entry name" value="Guanine nucleotide-binding protein subunit alpha"/>
    <property type="match status" value="1"/>
</dbReference>
<keyword evidence="2 7" id="KW-0479">Metal-binding</keyword>
<evidence type="ECO:0000256" key="3">
    <source>
        <dbReference type="ARBA" id="ARBA00022741"/>
    </source>
</evidence>
<evidence type="ECO:0000256" key="5">
    <source>
        <dbReference type="ARBA" id="ARBA00023224"/>
    </source>
</evidence>
<comment type="similarity">
    <text evidence="1">Belongs to the G-alpha family. G(q) subfamily.</text>
</comment>
<dbReference type="STRING" id="90262.A0A1X2I6B0"/>
<dbReference type="GO" id="GO:0000750">
    <property type="term" value="P:pheromone-dependent signal transduction involved in conjugation with cellular fusion"/>
    <property type="evidence" value="ECO:0007669"/>
    <property type="project" value="TreeGrafter"/>
</dbReference>
<proteinExistence type="inferred from homology"/>
<dbReference type="PRINTS" id="PR01241">
    <property type="entry name" value="GPROTEINAFNG"/>
</dbReference>
<protein>
    <submittedName>
        <fullName evidence="8">Guanine nucleotide binding protein, alpha subunit</fullName>
    </submittedName>
</protein>
<dbReference type="PRINTS" id="PR00318">
    <property type="entry name" value="GPROTEINA"/>
</dbReference>
<dbReference type="GO" id="GO:0005525">
    <property type="term" value="F:GTP binding"/>
    <property type="evidence" value="ECO:0007669"/>
    <property type="project" value="UniProtKB-KW"/>
</dbReference>
<dbReference type="Gene3D" id="3.40.50.300">
    <property type="entry name" value="P-loop containing nucleotide triphosphate hydrolases"/>
    <property type="match status" value="1"/>
</dbReference>
<name>A0A1X2I6B0_9FUNG</name>
<sequence length="301" mass="35347">MRLIHAAGFDTAERESFRHTVFDNITSTMQAVLEAMDALEINFQDRQLEECLYLFDRPPAIKKGEPYPLDYLIPLKKMWEDEGVQDACKQGNSFALHDNVYYFFSQLDRMWDTDYVPTDQDIIRCRAKTTGIVETVFHLGPLTYRMFDVGGQRSERKKWIHCFENVTAILFVVAISGYDQCLVEDRDSNQMHEALMLFDTICNSPWFVNTSMILFLNKIDIFKDKINVSPVSRWFPDFKGDNNDFEQTRSYFKKRFQRLNQNTEKRVYTHYTDATDTTLLKHVMLAVSDIILNENLNTLML</sequence>
<dbReference type="InterPro" id="IPR011025">
    <property type="entry name" value="GproteinA_insert"/>
</dbReference>
<dbReference type="InterPro" id="IPR001019">
    <property type="entry name" value="Gprotein_alpha_su"/>
</dbReference>